<comment type="caution">
    <text evidence="2">The sequence shown here is derived from an EMBL/GenBank/DDBJ whole genome shotgun (WGS) entry which is preliminary data.</text>
</comment>
<organism evidence="2 3">
    <name type="scientific">Paracoccus siganidrum</name>
    <dbReference type="NCBI Taxonomy" id="1276757"/>
    <lineage>
        <taxon>Bacteria</taxon>
        <taxon>Pseudomonadati</taxon>
        <taxon>Pseudomonadota</taxon>
        <taxon>Alphaproteobacteria</taxon>
        <taxon>Rhodobacterales</taxon>
        <taxon>Paracoccaceae</taxon>
        <taxon>Paracoccus</taxon>
    </lineage>
</organism>
<gene>
    <name evidence="2" type="ORF">D3P05_06475</name>
</gene>
<proteinExistence type="predicted"/>
<name>A0A419A9K5_9RHOB</name>
<dbReference type="Proteomes" id="UP000283587">
    <property type="component" value="Unassembled WGS sequence"/>
</dbReference>
<dbReference type="Pfam" id="PF08887">
    <property type="entry name" value="GAD-like"/>
    <property type="match status" value="1"/>
</dbReference>
<dbReference type="AlphaFoldDB" id="A0A419A9K5"/>
<sequence>MAVPAISAQVVAQIEALHARHGPLAHAAPGPDPTAWLGRLPDALLYFWREYGLGTWQDGRMHIIDPDLAAGLVDFLFAGDADFEGDTHAIAIGAFGQMTLWSQRHGLVDLNTMMTAIEAPYLVDPGLAPSADEQIVEGLLDMPAMMTDAYDEEGEPLFDRVRARLGALAPPMIYASTPAPPKVADLRPENFVLADAREWIEAVLGESSVTLVDWRRDHPDLRLIGDPWPPGQP</sequence>
<dbReference type="InterPro" id="IPR014983">
    <property type="entry name" value="GAD-rel"/>
</dbReference>
<accession>A0A419A9K5</accession>
<dbReference type="RefSeq" id="WP_119897358.1">
    <property type="nucleotide sequence ID" value="NZ_QNRC01000005.1"/>
</dbReference>
<reference evidence="3" key="1">
    <citation type="submission" date="2018-09" db="EMBL/GenBank/DDBJ databases">
        <title>Paracoccus onubensis nov. sp. a moderate halophilic bacterium isolated from Gruta de las Maravillas (Aracena, Spain).</title>
        <authorList>
            <person name="Jurado V."/>
            <person name="Gutierrez-Patricio S."/>
            <person name="Gonzalez-Pimentel J.L."/>
            <person name="Miller A.Z."/>
            <person name="Laiz L."/>
            <person name="Saiz-Jimenez C."/>
        </authorList>
    </citation>
    <scope>NUCLEOTIDE SEQUENCE [LARGE SCALE GENOMIC DNA]</scope>
    <source>
        <strain evidence="3">DSM 26381</strain>
    </source>
</reference>
<evidence type="ECO:0000313" key="2">
    <source>
        <dbReference type="EMBL" id="RJL18846.1"/>
    </source>
</evidence>
<dbReference type="OrthoDB" id="7777269at2"/>
<feature type="domain" description="GAD-related" evidence="1">
    <location>
        <begin position="36"/>
        <end position="106"/>
    </location>
</feature>
<dbReference type="EMBL" id="QZEW01000021">
    <property type="protein sequence ID" value="RJL18846.1"/>
    <property type="molecule type" value="Genomic_DNA"/>
</dbReference>
<evidence type="ECO:0000313" key="3">
    <source>
        <dbReference type="Proteomes" id="UP000283587"/>
    </source>
</evidence>
<protein>
    <recommendedName>
        <fullName evidence="1">GAD-related domain-containing protein</fullName>
    </recommendedName>
</protein>
<keyword evidence="3" id="KW-1185">Reference proteome</keyword>
<evidence type="ECO:0000259" key="1">
    <source>
        <dbReference type="Pfam" id="PF08887"/>
    </source>
</evidence>